<keyword evidence="1" id="KW-0812">Transmembrane</keyword>
<dbReference type="Proteomes" id="UP000744980">
    <property type="component" value="Unassembled WGS sequence"/>
</dbReference>
<protein>
    <recommendedName>
        <fullName evidence="4">DUF4328 domain-containing protein</fullName>
    </recommendedName>
</protein>
<feature type="transmembrane region" description="Helical" evidence="1">
    <location>
        <begin position="69"/>
        <end position="87"/>
    </location>
</feature>
<feature type="transmembrane region" description="Helical" evidence="1">
    <location>
        <begin position="286"/>
        <end position="309"/>
    </location>
</feature>
<proteinExistence type="predicted"/>
<dbReference type="RefSeq" id="WP_025425509.1">
    <property type="nucleotide sequence ID" value="NZ_CP083370.1"/>
</dbReference>
<evidence type="ECO:0000313" key="3">
    <source>
        <dbReference type="Proteomes" id="UP000744980"/>
    </source>
</evidence>
<dbReference type="EMBL" id="WXFA01000002">
    <property type="protein sequence ID" value="MBM3089887.1"/>
    <property type="molecule type" value="Genomic_DNA"/>
</dbReference>
<comment type="caution">
    <text evidence="2">The sequence shown here is derived from an EMBL/GenBank/DDBJ whole genome shotgun (WGS) entry which is preliminary data.</text>
</comment>
<name>A0AAW4FGP6_9HYPH</name>
<keyword evidence="1" id="KW-0472">Membrane</keyword>
<organism evidence="2 3">
    <name type="scientific">Ensifer canadensis</name>
    <dbReference type="NCBI Taxonomy" id="555315"/>
    <lineage>
        <taxon>Bacteria</taxon>
        <taxon>Pseudomonadati</taxon>
        <taxon>Pseudomonadota</taxon>
        <taxon>Alphaproteobacteria</taxon>
        <taxon>Hyphomicrobiales</taxon>
        <taxon>Rhizobiaceae</taxon>
        <taxon>Sinorhizobium/Ensifer group</taxon>
        <taxon>Ensifer</taxon>
    </lineage>
</organism>
<evidence type="ECO:0000313" key="2">
    <source>
        <dbReference type="EMBL" id="MBM3089887.1"/>
    </source>
</evidence>
<keyword evidence="3" id="KW-1185">Reference proteome</keyword>
<reference evidence="2 3" key="1">
    <citation type="submission" date="2020-01" db="EMBL/GenBank/DDBJ databases">
        <title>Draft genome assembly of Ensifer adhaerens T173.</title>
        <authorList>
            <person name="Craig J.E."/>
            <person name="Stinchcombe J.R."/>
        </authorList>
    </citation>
    <scope>NUCLEOTIDE SEQUENCE [LARGE SCALE GENOMIC DNA]</scope>
    <source>
        <strain evidence="2 3">T173</strain>
    </source>
</reference>
<feature type="transmembrane region" description="Helical" evidence="1">
    <location>
        <begin position="154"/>
        <end position="176"/>
    </location>
</feature>
<sequence>MFDRGLNWEKREDGTILYRRSPSGPTFIIDEQTLGRIVRFRFMIPLVSFLTLIPTVVLGVFAGHGEVSLAIPVAALLFGVAAFYLYFRRTERRIEWMLAGARRSSQAPEPFKPQRNARNWKTLDDGSVFYWPRNWPNPVMLTAKQFASIGVDNGYGFCALFVSVIIAVLADGYRWAGGLNNGAASVIAVALISFNVLFIARIRRTRQRMLDRAPLAPVVSGLNPPLKLLDFARLIRMKLVRGSRGMLLFWLLVAVFGLFQSVQTLSDLFGGVRVYWDKGKSFPVGPVLPSLAFVGSLLLAMVNVSAIVMRARSAGKG</sequence>
<feature type="transmembrane region" description="Helical" evidence="1">
    <location>
        <begin position="182"/>
        <end position="202"/>
    </location>
</feature>
<keyword evidence="1" id="KW-1133">Transmembrane helix</keyword>
<dbReference type="AlphaFoldDB" id="A0AAW4FGP6"/>
<evidence type="ECO:0008006" key="4">
    <source>
        <dbReference type="Google" id="ProtNLM"/>
    </source>
</evidence>
<feature type="transmembrane region" description="Helical" evidence="1">
    <location>
        <begin position="246"/>
        <end position="266"/>
    </location>
</feature>
<gene>
    <name evidence="2" type="ORF">GFB56_03540</name>
</gene>
<accession>A0AAW4FGP6</accession>
<evidence type="ECO:0000256" key="1">
    <source>
        <dbReference type="SAM" id="Phobius"/>
    </source>
</evidence>
<feature type="transmembrane region" description="Helical" evidence="1">
    <location>
        <begin position="42"/>
        <end position="63"/>
    </location>
</feature>